<keyword evidence="3" id="KW-0282">Flagellum</keyword>
<dbReference type="GO" id="GO:0044781">
    <property type="term" value="P:bacterial-type flagellum organization"/>
    <property type="evidence" value="ECO:0007669"/>
    <property type="project" value="UniProtKB-KW"/>
</dbReference>
<reference evidence="4" key="1">
    <citation type="submission" date="2016-11" db="EMBL/GenBank/DDBJ databases">
        <authorList>
            <person name="Varghese N."/>
            <person name="Submissions S."/>
        </authorList>
    </citation>
    <scope>NUCLEOTIDE SEQUENCE [LARGE SCALE GENOMIC DNA]</scope>
    <source>
        <strain evidence="4">DSM 13643</strain>
    </source>
</reference>
<evidence type="ECO:0000256" key="2">
    <source>
        <dbReference type="ARBA" id="ARBA00022795"/>
    </source>
</evidence>
<name>A0A1M5RLZ0_9FIRM</name>
<dbReference type="Proteomes" id="UP000183967">
    <property type="component" value="Unassembled WGS sequence"/>
</dbReference>
<keyword evidence="3" id="KW-0966">Cell projection</keyword>
<dbReference type="OrthoDB" id="280334at2"/>
<dbReference type="EMBL" id="FQXO01000007">
    <property type="protein sequence ID" value="SHH27342.1"/>
    <property type="molecule type" value="Genomic_DNA"/>
</dbReference>
<evidence type="ECO:0000313" key="4">
    <source>
        <dbReference type="Proteomes" id="UP000183967"/>
    </source>
</evidence>
<protein>
    <submittedName>
        <fullName evidence="3">Flagellar basal-body rod modification protein FlgD</fullName>
    </submittedName>
</protein>
<evidence type="ECO:0000313" key="3">
    <source>
        <dbReference type="EMBL" id="SHH27342.1"/>
    </source>
</evidence>
<proteinExistence type="inferred from homology"/>
<organism evidence="3 4">
    <name type="scientific">Caloranaerobacter azorensis DSM 13643</name>
    <dbReference type="NCBI Taxonomy" id="1121264"/>
    <lineage>
        <taxon>Bacteria</taxon>
        <taxon>Bacillati</taxon>
        <taxon>Bacillota</taxon>
        <taxon>Tissierellia</taxon>
        <taxon>Tissierellales</taxon>
        <taxon>Thermohalobacteraceae</taxon>
        <taxon>Caloranaerobacter</taxon>
    </lineage>
</organism>
<dbReference type="AlphaFoldDB" id="A0A1M5RLZ0"/>
<evidence type="ECO:0000256" key="1">
    <source>
        <dbReference type="ARBA" id="ARBA00010577"/>
    </source>
</evidence>
<dbReference type="RefSeq" id="WP_073194817.1">
    <property type="nucleotide sequence ID" value="NZ_FQXO01000007.1"/>
</dbReference>
<comment type="similarity">
    <text evidence="1">Belongs to the FlgD family.</text>
</comment>
<dbReference type="InterPro" id="IPR005648">
    <property type="entry name" value="FlgD"/>
</dbReference>
<sequence length="146" mass="17113">MSVNKVNDQIFYSFKDENSKSDKKTDTDNNTLGKDAFLKLLVTQLKNQDPLNPIDDKEFISQMAQFSTLERIQTLDENLQKSQKDILEEIKNFNSYQEEIKKEIKSLINSFQKENTEKLLEIKTVLNSIEDNINEIYYSFSNTNLE</sequence>
<keyword evidence="3" id="KW-0969">Cilium</keyword>
<dbReference type="Pfam" id="PF03963">
    <property type="entry name" value="FlgD"/>
    <property type="match status" value="1"/>
</dbReference>
<keyword evidence="2" id="KW-1005">Bacterial flagellum biogenesis</keyword>
<gene>
    <name evidence="3" type="ORF">SAMN02745135_00266</name>
</gene>
<keyword evidence="4" id="KW-1185">Reference proteome</keyword>
<accession>A0A1M5RLZ0</accession>